<comment type="caution">
    <text evidence="3">The sequence shown here is derived from an EMBL/GenBank/DDBJ whole genome shotgun (WGS) entry which is preliminary data.</text>
</comment>
<name>A0A553NUY1_TIGCA</name>
<feature type="signal peptide" evidence="2">
    <location>
        <begin position="1"/>
        <end position="16"/>
    </location>
</feature>
<dbReference type="OMA" id="CCEEKCC"/>
<dbReference type="EMBL" id="VCGU01000010">
    <property type="protein sequence ID" value="TRY69238.1"/>
    <property type="molecule type" value="Genomic_DNA"/>
</dbReference>
<protein>
    <submittedName>
        <fullName evidence="3">Uncharacterized protein</fullName>
    </submittedName>
</protein>
<evidence type="ECO:0000256" key="2">
    <source>
        <dbReference type="SAM" id="SignalP"/>
    </source>
</evidence>
<feature type="transmembrane region" description="Helical" evidence="1">
    <location>
        <begin position="77"/>
        <end position="102"/>
    </location>
</feature>
<reference evidence="3 4" key="1">
    <citation type="journal article" date="2018" name="Nat. Ecol. Evol.">
        <title>Genomic signatures of mitonuclear coevolution across populations of Tigriopus californicus.</title>
        <authorList>
            <person name="Barreto F.S."/>
            <person name="Watson E.T."/>
            <person name="Lima T.G."/>
            <person name="Willett C.S."/>
            <person name="Edmands S."/>
            <person name="Li W."/>
            <person name="Burton R.S."/>
        </authorList>
    </citation>
    <scope>NUCLEOTIDE SEQUENCE [LARGE SCALE GENOMIC DNA]</scope>
    <source>
        <strain evidence="3 4">San Diego</strain>
    </source>
</reference>
<evidence type="ECO:0000256" key="1">
    <source>
        <dbReference type="SAM" id="Phobius"/>
    </source>
</evidence>
<keyword evidence="1" id="KW-0472">Membrane</keyword>
<keyword evidence="1" id="KW-1133">Transmembrane helix</keyword>
<feature type="chain" id="PRO_5021919221" evidence="2">
    <location>
        <begin position="17"/>
        <end position="171"/>
    </location>
</feature>
<sequence>MALCLMITWTISSSHANGPPDTTLCPLNEYIDDSDETVREFFECPGLEDPPDHRLCCEEKCCPLVEIDSVLKVDIRIAMIISLSVICLCVFTGIVIVLCCFISSCPLYDVCLGGWGSDEAPKNYPPYLGPGYIPSDMHPLTLNGGSKITEKEHTIADGISPIKLATDADHV</sequence>
<gene>
    <name evidence="3" type="ORF">TCAL_10734</name>
</gene>
<organism evidence="3 4">
    <name type="scientific">Tigriopus californicus</name>
    <name type="common">Marine copepod</name>
    <dbReference type="NCBI Taxonomy" id="6832"/>
    <lineage>
        <taxon>Eukaryota</taxon>
        <taxon>Metazoa</taxon>
        <taxon>Ecdysozoa</taxon>
        <taxon>Arthropoda</taxon>
        <taxon>Crustacea</taxon>
        <taxon>Multicrustacea</taxon>
        <taxon>Hexanauplia</taxon>
        <taxon>Copepoda</taxon>
        <taxon>Harpacticoida</taxon>
        <taxon>Harpacticidae</taxon>
        <taxon>Tigriopus</taxon>
    </lineage>
</organism>
<dbReference type="Proteomes" id="UP000318571">
    <property type="component" value="Chromosome 1"/>
</dbReference>
<evidence type="ECO:0000313" key="4">
    <source>
        <dbReference type="Proteomes" id="UP000318571"/>
    </source>
</evidence>
<dbReference type="AlphaFoldDB" id="A0A553NUY1"/>
<accession>A0A553NUY1</accession>
<keyword evidence="1" id="KW-0812">Transmembrane</keyword>
<proteinExistence type="predicted"/>
<keyword evidence="4" id="KW-1185">Reference proteome</keyword>
<evidence type="ECO:0000313" key="3">
    <source>
        <dbReference type="EMBL" id="TRY69238.1"/>
    </source>
</evidence>
<keyword evidence="2" id="KW-0732">Signal</keyword>